<keyword evidence="3" id="KW-1185">Reference proteome</keyword>
<proteinExistence type="predicted"/>
<gene>
    <name evidence="2" type="ORF">HDK90DRAFT_73759</name>
</gene>
<sequence length="226" mass="26013">MSLHQFNQKMTLMILQGVSCPKRDFTTWYHRHGDATIDQKTQNEHHVRELEDAAAYYTSGLQSTQGQLQEQRQACNADDLAHGRSREDVYRGHCQRDGHERGRARSCPPLATRPSIIDTPLDLRSTNQGSDGVWAIFDRLERDNLDMRSDIQFLAYCIQNLRRDMNHQHQQNASQIRMNGIIAGCVCNNYAHILTLRGLITSARNQPRRAQRASEPTEQYQPVELE</sequence>
<name>A0ABR1YCY2_9PEZI</name>
<evidence type="ECO:0000313" key="3">
    <source>
        <dbReference type="Proteomes" id="UP001492380"/>
    </source>
</evidence>
<accession>A0ABR1YCY2</accession>
<organism evidence="2 3">
    <name type="scientific">Phyllosticta capitalensis</name>
    <dbReference type="NCBI Taxonomy" id="121624"/>
    <lineage>
        <taxon>Eukaryota</taxon>
        <taxon>Fungi</taxon>
        <taxon>Dikarya</taxon>
        <taxon>Ascomycota</taxon>
        <taxon>Pezizomycotina</taxon>
        <taxon>Dothideomycetes</taxon>
        <taxon>Dothideomycetes incertae sedis</taxon>
        <taxon>Botryosphaeriales</taxon>
        <taxon>Phyllostictaceae</taxon>
        <taxon>Phyllosticta</taxon>
    </lineage>
</organism>
<dbReference type="Proteomes" id="UP001492380">
    <property type="component" value="Unassembled WGS sequence"/>
</dbReference>
<evidence type="ECO:0000256" key="1">
    <source>
        <dbReference type="SAM" id="MobiDB-lite"/>
    </source>
</evidence>
<evidence type="ECO:0000313" key="2">
    <source>
        <dbReference type="EMBL" id="KAK8226029.1"/>
    </source>
</evidence>
<dbReference type="EMBL" id="JBBWRZ010000011">
    <property type="protein sequence ID" value="KAK8226029.1"/>
    <property type="molecule type" value="Genomic_DNA"/>
</dbReference>
<feature type="region of interest" description="Disordered" evidence="1">
    <location>
        <begin position="204"/>
        <end position="226"/>
    </location>
</feature>
<protein>
    <submittedName>
        <fullName evidence="2">Uncharacterized protein</fullName>
    </submittedName>
</protein>
<reference evidence="2 3" key="1">
    <citation type="submission" date="2024-04" db="EMBL/GenBank/DDBJ databases">
        <title>Phyllosticta paracitricarpa is synonymous to the EU quarantine fungus P. citricarpa based on phylogenomic analyses.</title>
        <authorList>
            <consortium name="Lawrence Berkeley National Laboratory"/>
            <person name="Van Ingen-Buijs V.A."/>
            <person name="Van Westerhoven A.C."/>
            <person name="Haridas S."/>
            <person name="Skiadas P."/>
            <person name="Martin F."/>
            <person name="Groenewald J.Z."/>
            <person name="Crous P.W."/>
            <person name="Seidl M.F."/>
        </authorList>
    </citation>
    <scope>NUCLEOTIDE SEQUENCE [LARGE SCALE GENOMIC DNA]</scope>
    <source>
        <strain evidence="2 3">CBS 123374</strain>
    </source>
</reference>
<comment type="caution">
    <text evidence="2">The sequence shown here is derived from an EMBL/GenBank/DDBJ whole genome shotgun (WGS) entry which is preliminary data.</text>
</comment>